<dbReference type="AlphaFoldDB" id="A0A9W9TIK9"/>
<sequence length="724" mass="80532">MNTQESPFRDLDLFCDWTGELADPVLVRLCLEVRAAHGLPQHALNALNGLLIWQKHYDQAECGPLFESVVLDARSSHFVGIDDFSIEPSKPTLGSVLIDDTLVPLDDHSLHENASIVDPCSFTPEATHRTIDGIQSPKHSVSEFNDNGSEKPAVTDIVLRHLFGDSVPSENISDLTLPDSPNSRKRSARAASLPDSVTDSERYSNSFSRGIRQHKSVYSASGCPTPPQARVTPSRIPRPVSVHLPTNVLPDLIKTPSSDKENVQPPKLSMILSKRQATWMREAVKKDPSDRIDIASVTASRGNSWEDGNSRCPSSNSGDRIFCEPQLTPPYREIPSVAPVDKPFLYMHDSVFHIRCSAGVPSGKYKVTISFYLRLANGSTRGWRELVVPGLPRLHNDDCGYLYFWTPPSQGMEFRTSQLKRYTVSESCLMGQFDITPTIAIPLRPCDGKFYGWLKDFQVKQSIRSDIIIIDPETGTDLVKYYAICSINLVQRDFWAEECGLTLFIDGGPEGAFSGHLGEPLDKFQLINLEAPNPRVGVSELQLTCCPSNLGMFVVSWEIRMPHKRFSSWVPRISGTRDPDVLLQELQDDFVDAEERESLQIVQLMPSISHFGRRESVQMKQSPTLLQMAWNFRHLLLLCPFLTVITAGLYLASQSISCACTFSLTGSGFEATLPAIDPPEIVEEYSAPAVEGGVVLVTSAVSAHLPLRDRFDYLLGWRGPIHQE</sequence>
<evidence type="ECO:0000256" key="1">
    <source>
        <dbReference type="SAM" id="MobiDB-lite"/>
    </source>
</evidence>
<evidence type="ECO:0000313" key="3">
    <source>
        <dbReference type="Proteomes" id="UP001150941"/>
    </source>
</evidence>
<name>A0A9W9TIK9_9EURO</name>
<organism evidence="2 3">
    <name type="scientific">Penicillium chermesinum</name>
    <dbReference type="NCBI Taxonomy" id="63820"/>
    <lineage>
        <taxon>Eukaryota</taxon>
        <taxon>Fungi</taxon>
        <taxon>Dikarya</taxon>
        <taxon>Ascomycota</taxon>
        <taxon>Pezizomycotina</taxon>
        <taxon>Eurotiomycetes</taxon>
        <taxon>Eurotiomycetidae</taxon>
        <taxon>Eurotiales</taxon>
        <taxon>Aspergillaceae</taxon>
        <taxon>Penicillium</taxon>
    </lineage>
</organism>
<dbReference type="GeneID" id="83205169"/>
<dbReference type="OrthoDB" id="4309132at2759"/>
<reference evidence="2" key="1">
    <citation type="submission" date="2022-11" db="EMBL/GenBank/DDBJ databases">
        <authorList>
            <person name="Petersen C."/>
        </authorList>
    </citation>
    <scope>NUCLEOTIDE SEQUENCE</scope>
    <source>
        <strain evidence="2">IBT 19713</strain>
    </source>
</reference>
<gene>
    <name evidence="2" type="ORF">N7468_008570</name>
</gene>
<dbReference type="RefSeq" id="XP_058328211.1">
    <property type="nucleotide sequence ID" value="XM_058477866.1"/>
</dbReference>
<proteinExistence type="predicted"/>
<feature type="region of interest" description="Disordered" evidence="1">
    <location>
        <begin position="170"/>
        <end position="239"/>
    </location>
</feature>
<reference evidence="2" key="2">
    <citation type="journal article" date="2023" name="IMA Fungus">
        <title>Comparative genomic study of the Penicillium genus elucidates a diverse pangenome and 15 lateral gene transfer events.</title>
        <authorList>
            <person name="Petersen C."/>
            <person name="Sorensen T."/>
            <person name="Nielsen M.R."/>
            <person name="Sondergaard T.E."/>
            <person name="Sorensen J.L."/>
            <person name="Fitzpatrick D.A."/>
            <person name="Frisvad J.C."/>
            <person name="Nielsen K.L."/>
        </authorList>
    </citation>
    <scope>NUCLEOTIDE SEQUENCE</scope>
    <source>
        <strain evidence="2">IBT 19713</strain>
    </source>
</reference>
<dbReference type="EMBL" id="JAPQKS010000006">
    <property type="protein sequence ID" value="KAJ5224028.1"/>
    <property type="molecule type" value="Genomic_DNA"/>
</dbReference>
<comment type="caution">
    <text evidence="2">The sequence shown here is derived from an EMBL/GenBank/DDBJ whole genome shotgun (WGS) entry which is preliminary data.</text>
</comment>
<keyword evidence="3" id="KW-1185">Reference proteome</keyword>
<protein>
    <submittedName>
        <fullName evidence="2">Uncharacterized protein</fullName>
    </submittedName>
</protein>
<accession>A0A9W9TIK9</accession>
<dbReference type="Proteomes" id="UP001150941">
    <property type="component" value="Unassembled WGS sequence"/>
</dbReference>
<evidence type="ECO:0000313" key="2">
    <source>
        <dbReference type="EMBL" id="KAJ5224028.1"/>
    </source>
</evidence>